<organism evidence="2 3">
    <name type="scientific">Rhamnusium bicolor</name>
    <dbReference type="NCBI Taxonomy" id="1586634"/>
    <lineage>
        <taxon>Eukaryota</taxon>
        <taxon>Metazoa</taxon>
        <taxon>Ecdysozoa</taxon>
        <taxon>Arthropoda</taxon>
        <taxon>Hexapoda</taxon>
        <taxon>Insecta</taxon>
        <taxon>Pterygota</taxon>
        <taxon>Neoptera</taxon>
        <taxon>Endopterygota</taxon>
        <taxon>Coleoptera</taxon>
        <taxon>Polyphaga</taxon>
        <taxon>Cucujiformia</taxon>
        <taxon>Chrysomeloidea</taxon>
        <taxon>Cerambycidae</taxon>
        <taxon>Lepturinae</taxon>
        <taxon>Rhagiini</taxon>
        <taxon>Rhamnusium</taxon>
    </lineage>
</organism>
<accession>A0AAV8WIM4</accession>
<sequence length="154" mass="17758">MELIWQPHHLILNPASSAQGFAHITETFLKKKTFLVPLSLTEHIRKPEPNPDAPSISQDRPLENKENESDIINIPSPSSMEFEESKKDKEKVFTSPELIRPFPKAGERKKTTNGRKGKCKIATDTPEKQEIEEKLRKKENRKLEKKGPTREFFV</sequence>
<dbReference type="EMBL" id="JANEYF010005974">
    <property type="protein sequence ID" value="KAJ8926208.1"/>
    <property type="molecule type" value="Genomic_DNA"/>
</dbReference>
<evidence type="ECO:0000256" key="1">
    <source>
        <dbReference type="SAM" id="MobiDB-lite"/>
    </source>
</evidence>
<evidence type="ECO:0000313" key="2">
    <source>
        <dbReference type="EMBL" id="KAJ8926208.1"/>
    </source>
</evidence>
<keyword evidence="3" id="KW-1185">Reference proteome</keyword>
<protein>
    <submittedName>
        <fullName evidence="2">Uncharacterized protein</fullName>
    </submittedName>
</protein>
<reference evidence="2" key="1">
    <citation type="journal article" date="2023" name="Insect Mol. Biol.">
        <title>Genome sequencing provides insights into the evolution of gene families encoding plant cell wall-degrading enzymes in longhorned beetles.</title>
        <authorList>
            <person name="Shin N.R."/>
            <person name="Okamura Y."/>
            <person name="Kirsch R."/>
            <person name="Pauchet Y."/>
        </authorList>
    </citation>
    <scope>NUCLEOTIDE SEQUENCE</scope>
    <source>
        <strain evidence="2">RBIC_L_NR</strain>
    </source>
</reference>
<feature type="region of interest" description="Disordered" evidence="1">
    <location>
        <begin position="42"/>
        <end position="130"/>
    </location>
</feature>
<gene>
    <name evidence="2" type="ORF">NQ314_021439</name>
</gene>
<comment type="caution">
    <text evidence="2">The sequence shown here is derived from an EMBL/GenBank/DDBJ whole genome shotgun (WGS) entry which is preliminary data.</text>
</comment>
<evidence type="ECO:0000313" key="3">
    <source>
        <dbReference type="Proteomes" id="UP001162156"/>
    </source>
</evidence>
<dbReference type="Proteomes" id="UP001162156">
    <property type="component" value="Unassembled WGS sequence"/>
</dbReference>
<proteinExistence type="predicted"/>
<dbReference type="AlphaFoldDB" id="A0AAV8WIM4"/>
<name>A0AAV8WIM4_9CUCU</name>
<feature type="compositionally biased region" description="Basic and acidic residues" evidence="1">
    <location>
        <begin position="83"/>
        <end position="92"/>
    </location>
</feature>